<evidence type="ECO:0000256" key="1">
    <source>
        <dbReference type="SAM" id="MobiDB-lite"/>
    </source>
</evidence>
<dbReference type="RefSeq" id="WP_239086541.1">
    <property type="nucleotide sequence ID" value="NZ_BAAATT010000006.1"/>
</dbReference>
<accession>A0A8J3PGS2</accession>
<proteinExistence type="predicted"/>
<dbReference type="SUPFAM" id="SSF53955">
    <property type="entry name" value="Lysozyme-like"/>
    <property type="match status" value="1"/>
</dbReference>
<feature type="compositionally biased region" description="Polar residues" evidence="1">
    <location>
        <begin position="121"/>
        <end position="136"/>
    </location>
</feature>
<name>A0A8J3PGS2_9ACTN</name>
<dbReference type="InterPro" id="IPR008258">
    <property type="entry name" value="Transglycosylase_SLT_dom_1"/>
</dbReference>
<organism evidence="3 4">
    <name type="scientific">Catellatospora methionotrophica</name>
    <dbReference type="NCBI Taxonomy" id="121620"/>
    <lineage>
        <taxon>Bacteria</taxon>
        <taxon>Bacillati</taxon>
        <taxon>Actinomycetota</taxon>
        <taxon>Actinomycetes</taxon>
        <taxon>Micromonosporales</taxon>
        <taxon>Micromonosporaceae</taxon>
        <taxon>Catellatospora</taxon>
    </lineage>
</organism>
<dbReference type="InterPro" id="IPR023346">
    <property type="entry name" value="Lysozyme-like_dom_sf"/>
</dbReference>
<evidence type="ECO:0000259" key="2">
    <source>
        <dbReference type="Pfam" id="PF01464"/>
    </source>
</evidence>
<comment type="caution">
    <text evidence="3">The sequence shown here is derived from an EMBL/GenBank/DDBJ whole genome shotgun (WGS) entry which is preliminary data.</text>
</comment>
<dbReference type="EMBL" id="BONJ01000023">
    <property type="protein sequence ID" value="GIG15994.1"/>
    <property type="molecule type" value="Genomic_DNA"/>
</dbReference>
<dbReference type="Gene3D" id="1.10.530.10">
    <property type="match status" value="1"/>
</dbReference>
<keyword evidence="4" id="KW-1185">Reference proteome</keyword>
<protein>
    <recommendedName>
        <fullName evidence="2">Transglycosylase SLT domain-containing protein</fullName>
    </recommendedName>
</protein>
<dbReference type="Proteomes" id="UP000660339">
    <property type="component" value="Unassembled WGS sequence"/>
</dbReference>
<sequence>MSTPRDPLLGRHRELRQRSGPARLLAVHSRKIALGVLCAAVLGAVGYGVAAKPDAGSVSAELAAARAAEAAAATRDYDRLLAASPTPSAEAVPTPSASATRANTPKANRPATPKPKPKPTVQRTAATPTPTSCKSFSGNQLTACKLLPSFGFAYSQMSPLVKLWNHESGWNHKAENSGSGAYGIPQALPGSKMAKFGDDWKTNPATQIKWGLDYIKNRYDTPAGAWAHFEDVSWY</sequence>
<dbReference type="CDD" id="cd00442">
    <property type="entry name" value="Lyz-like"/>
    <property type="match status" value="1"/>
</dbReference>
<feature type="region of interest" description="Disordered" evidence="1">
    <location>
        <begin position="85"/>
        <end position="136"/>
    </location>
</feature>
<gene>
    <name evidence="3" type="ORF">Cme02nite_43260</name>
</gene>
<feature type="domain" description="Transglycosylase SLT" evidence="2">
    <location>
        <begin position="160"/>
        <end position="226"/>
    </location>
</feature>
<evidence type="ECO:0000313" key="3">
    <source>
        <dbReference type="EMBL" id="GIG15994.1"/>
    </source>
</evidence>
<dbReference type="AlphaFoldDB" id="A0A8J3PGS2"/>
<reference evidence="3" key="1">
    <citation type="submission" date="2021-01" db="EMBL/GenBank/DDBJ databases">
        <title>Whole genome shotgun sequence of Catellatospora methionotrophica NBRC 14553.</title>
        <authorList>
            <person name="Komaki H."/>
            <person name="Tamura T."/>
        </authorList>
    </citation>
    <scope>NUCLEOTIDE SEQUENCE</scope>
    <source>
        <strain evidence="3">NBRC 14553</strain>
    </source>
</reference>
<evidence type="ECO:0000313" key="4">
    <source>
        <dbReference type="Proteomes" id="UP000660339"/>
    </source>
</evidence>
<dbReference type="Pfam" id="PF01464">
    <property type="entry name" value="SLT"/>
    <property type="match status" value="1"/>
</dbReference>